<evidence type="ECO:0000313" key="3">
    <source>
        <dbReference type="EMBL" id="GAE37532.1"/>
    </source>
</evidence>
<dbReference type="EMBL" id="BAUV01000083">
    <property type="protein sequence ID" value="GAE37532.1"/>
    <property type="molecule type" value="Genomic_DNA"/>
</dbReference>
<dbReference type="OrthoDB" id="9804872at2"/>
<reference evidence="3 4" key="1">
    <citation type="journal article" date="2014" name="Genome Announc.">
        <title>Draft Genome Sequences of Three Alkaliphilic Bacillus Strains, Bacillus wakoensis JCM 9140T, Bacillus akibai JCM 9157T, and Bacillus hemicellulosilyticus JCM 9152T.</title>
        <authorList>
            <person name="Yuki M."/>
            <person name="Oshima K."/>
            <person name="Suda W."/>
            <person name="Oshida Y."/>
            <person name="Kitamura K."/>
            <person name="Iida T."/>
            <person name="Hattori M."/>
            <person name="Ohkuma M."/>
        </authorList>
    </citation>
    <scope>NUCLEOTIDE SEQUENCE [LARGE SCALE GENOMIC DNA]</scope>
    <source>
        <strain evidence="3 4">JCM 9157</strain>
    </source>
</reference>
<proteinExistence type="predicted"/>
<gene>
    <name evidence="3" type="ORF">JCM9157_4841</name>
</gene>
<name>W4R055_HALA3</name>
<feature type="domain" description="Transglutaminase-like" evidence="2">
    <location>
        <begin position="49"/>
        <end position="124"/>
    </location>
</feature>
<dbReference type="Proteomes" id="UP000018896">
    <property type="component" value="Unassembled WGS sequence"/>
</dbReference>
<feature type="region of interest" description="Disordered" evidence="1">
    <location>
        <begin position="137"/>
        <end position="159"/>
    </location>
</feature>
<dbReference type="eggNOG" id="COG1305">
    <property type="taxonomic scope" value="Bacteria"/>
</dbReference>
<dbReference type="SUPFAM" id="SSF54001">
    <property type="entry name" value="Cysteine proteinases"/>
    <property type="match status" value="1"/>
</dbReference>
<dbReference type="InterPro" id="IPR002931">
    <property type="entry name" value="Transglutaminase-like"/>
</dbReference>
<dbReference type="AlphaFoldDB" id="W4R055"/>
<dbReference type="SMART" id="SM00460">
    <property type="entry name" value="TGc"/>
    <property type="match status" value="1"/>
</dbReference>
<dbReference type="PANTHER" id="PTHR42736:SF1">
    <property type="entry name" value="PROTEIN-GLUTAMINE GAMMA-GLUTAMYLTRANSFERASE"/>
    <property type="match status" value="1"/>
</dbReference>
<protein>
    <submittedName>
        <fullName evidence="3">Transglutaminase-like enzymes</fullName>
    </submittedName>
</protein>
<keyword evidence="4" id="KW-1185">Reference proteome</keyword>
<dbReference type="RefSeq" id="WP_158318637.1">
    <property type="nucleotide sequence ID" value="NZ_BAUV01000083.1"/>
</dbReference>
<evidence type="ECO:0000313" key="4">
    <source>
        <dbReference type="Proteomes" id="UP000018896"/>
    </source>
</evidence>
<accession>W4R055</accession>
<organism evidence="3 4">
    <name type="scientific">Halalkalibacter akibai (strain ATCC 43226 / DSM 21942 / CIP 109018 / JCM 9157 / 1139)</name>
    <name type="common">Bacillus akibai</name>
    <dbReference type="NCBI Taxonomy" id="1236973"/>
    <lineage>
        <taxon>Bacteria</taxon>
        <taxon>Bacillati</taxon>
        <taxon>Bacillota</taxon>
        <taxon>Bacilli</taxon>
        <taxon>Bacillales</taxon>
        <taxon>Bacillaceae</taxon>
        <taxon>Halalkalibacter</taxon>
    </lineage>
</organism>
<dbReference type="STRING" id="1236973.JCM9157_4841"/>
<dbReference type="InterPro" id="IPR052901">
    <property type="entry name" value="Bact_TGase-like"/>
</dbReference>
<comment type="caution">
    <text evidence="3">The sequence shown here is derived from an EMBL/GenBank/DDBJ whole genome shotgun (WGS) entry which is preliminary data.</text>
</comment>
<evidence type="ECO:0000259" key="2">
    <source>
        <dbReference type="SMART" id="SM00460"/>
    </source>
</evidence>
<dbReference type="PANTHER" id="PTHR42736">
    <property type="entry name" value="PROTEIN-GLUTAMINE GAMMA-GLUTAMYLTRANSFERASE"/>
    <property type="match status" value="1"/>
</dbReference>
<sequence length="177" mass="20295">MAVELTEGATNRYDQAKAVERYFGQGDFIYETQDVPVPAEGQDYVDQFLFETQRGYCDNFSTSMIVLLRTLDIPARWAKGFTQGEMIETLDETRDIYEITNGNAHSWVEVYFPEVGWVPFEPTRGFDANIDFIEPEVEGEEANTEEDLEEESSEPEVEDVFAELQGDDEQLHLVPDK</sequence>
<evidence type="ECO:0000256" key="1">
    <source>
        <dbReference type="SAM" id="MobiDB-lite"/>
    </source>
</evidence>
<dbReference type="InterPro" id="IPR038765">
    <property type="entry name" value="Papain-like_cys_pep_sf"/>
</dbReference>
<dbReference type="Pfam" id="PF01841">
    <property type="entry name" value="Transglut_core"/>
    <property type="match status" value="1"/>
</dbReference>
<dbReference type="Gene3D" id="3.10.620.30">
    <property type="match status" value="1"/>
</dbReference>